<name>A0A182KHZ4_9DIPT</name>
<proteinExistence type="predicted"/>
<dbReference type="VEuPathDB" id="VectorBase:ACHR014098"/>
<feature type="region of interest" description="Disordered" evidence="1">
    <location>
        <begin position="61"/>
        <end position="83"/>
    </location>
</feature>
<feature type="compositionally biased region" description="Basic residues" evidence="1">
    <location>
        <begin position="61"/>
        <end position="73"/>
    </location>
</feature>
<evidence type="ECO:0000256" key="1">
    <source>
        <dbReference type="SAM" id="MobiDB-lite"/>
    </source>
</evidence>
<dbReference type="EnsemblMetazoa" id="ACHR014098-RA">
    <property type="protein sequence ID" value="ACHR014098-PA"/>
    <property type="gene ID" value="ACHR014098"/>
</dbReference>
<feature type="transmembrane region" description="Helical" evidence="2">
    <location>
        <begin position="118"/>
        <end position="135"/>
    </location>
</feature>
<evidence type="ECO:0000313" key="3">
    <source>
        <dbReference type="EnsemblMetazoa" id="ACHR014098-PA"/>
    </source>
</evidence>
<protein>
    <submittedName>
        <fullName evidence="3">Uncharacterized protein</fullName>
    </submittedName>
</protein>
<keyword evidence="2" id="KW-1133">Transmembrane helix</keyword>
<keyword evidence="2" id="KW-0472">Membrane</keyword>
<accession>A0A182KHZ4</accession>
<dbReference type="Proteomes" id="UP000075881">
    <property type="component" value="Unassembled WGS sequence"/>
</dbReference>
<reference evidence="4" key="1">
    <citation type="submission" date="2013-03" db="EMBL/GenBank/DDBJ databases">
        <title>The Genome Sequence of Anopheles christyi ACHKN1017.</title>
        <authorList>
            <consortium name="The Broad Institute Genomics Platform"/>
            <person name="Neafsey D.E."/>
            <person name="Besansky N."/>
            <person name="Walker B."/>
            <person name="Young S.K."/>
            <person name="Zeng Q."/>
            <person name="Gargeya S."/>
            <person name="Fitzgerald M."/>
            <person name="Haas B."/>
            <person name="Abouelleil A."/>
            <person name="Allen A.W."/>
            <person name="Alvarado L."/>
            <person name="Arachchi H.M."/>
            <person name="Berlin A.M."/>
            <person name="Chapman S.B."/>
            <person name="Gainer-Dewar J."/>
            <person name="Goldberg J."/>
            <person name="Griggs A."/>
            <person name="Gujja S."/>
            <person name="Hansen M."/>
            <person name="Howarth C."/>
            <person name="Imamovic A."/>
            <person name="Ireland A."/>
            <person name="Larimer J."/>
            <person name="McCowan C."/>
            <person name="Murphy C."/>
            <person name="Pearson M."/>
            <person name="Poon T.W."/>
            <person name="Priest M."/>
            <person name="Roberts A."/>
            <person name="Saif S."/>
            <person name="Shea T."/>
            <person name="Sisk P."/>
            <person name="Sykes S."/>
            <person name="Wortman J."/>
            <person name="Nusbaum C."/>
            <person name="Birren B."/>
        </authorList>
    </citation>
    <scope>NUCLEOTIDE SEQUENCE [LARGE SCALE GENOMIC DNA]</scope>
    <source>
        <strain evidence="4">ACHKN1017</strain>
    </source>
</reference>
<keyword evidence="2" id="KW-0812">Transmembrane</keyword>
<sequence length="136" mass="15728">MYVDVSGFQLSDDSGAKRNVGKIAIPAHVRFRAHNCRRSEQLASRRFVYIPEYGSFATGKRQRGSRIANHRTPIRSDPELCTGRQHPSRKPWIIANGLCFLLMPRRIQIVRWQRNRRPGRAIFPLFALIITLLLFS</sequence>
<dbReference type="AlphaFoldDB" id="A0A182KHZ4"/>
<reference evidence="3" key="2">
    <citation type="submission" date="2020-05" db="UniProtKB">
        <authorList>
            <consortium name="EnsemblMetazoa"/>
        </authorList>
    </citation>
    <scope>IDENTIFICATION</scope>
    <source>
        <strain evidence="3">ACHKN1017</strain>
    </source>
</reference>
<keyword evidence="4" id="KW-1185">Reference proteome</keyword>
<evidence type="ECO:0000313" key="4">
    <source>
        <dbReference type="Proteomes" id="UP000075881"/>
    </source>
</evidence>
<organism evidence="3 4">
    <name type="scientific">Anopheles christyi</name>
    <dbReference type="NCBI Taxonomy" id="43041"/>
    <lineage>
        <taxon>Eukaryota</taxon>
        <taxon>Metazoa</taxon>
        <taxon>Ecdysozoa</taxon>
        <taxon>Arthropoda</taxon>
        <taxon>Hexapoda</taxon>
        <taxon>Insecta</taxon>
        <taxon>Pterygota</taxon>
        <taxon>Neoptera</taxon>
        <taxon>Endopterygota</taxon>
        <taxon>Diptera</taxon>
        <taxon>Nematocera</taxon>
        <taxon>Culicoidea</taxon>
        <taxon>Culicidae</taxon>
        <taxon>Anophelinae</taxon>
        <taxon>Anopheles</taxon>
    </lineage>
</organism>
<evidence type="ECO:0000256" key="2">
    <source>
        <dbReference type="SAM" id="Phobius"/>
    </source>
</evidence>